<accession>A0AA37XHQ1</accession>
<name>A0AA37XHQ1_9MICO</name>
<keyword evidence="5" id="KW-1185">Reference proteome</keyword>
<feature type="compositionally biased region" description="Low complexity" evidence="1">
    <location>
        <begin position="298"/>
        <end position="351"/>
    </location>
</feature>
<feature type="region of interest" description="Disordered" evidence="1">
    <location>
        <begin position="292"/>
        <end position="399"/>
    </location>
</feature>
<evidence type="ECO:0000259" key="2">
    <source>
        <dbReference type="SMART" id="SM00507"/>
    </source>
</evidence>
<organism evidence="4 5">
    <name type="scientific">Litorihabitans aurantiacus</name>
    <dbReference type="NCBI Taxonomy" id="1930061"/>
    <lineage>
        <taxon>Bacteria</taxon>
        <taxon>Bacillati</taxon>
        <taxon>Actinomycetota</taxon>
        <taxon>Actinomycetes</taxon>
        <taxon>Micrococcales</taxon>
        <taxon>Beutenbergiaceae</taxon>
        <taxon>Litorihabitans</taxon>
    </lineage>
</organism>
<dbReference type="EMBL" id="BSUM01000001">
    <property type="protein sequence ID" value="GMA33572.1"/>
    <property type="molecule type" value="Genomic_DNA"/>
</dbReference>
<feature type="compositionally biased region" description="Pro residues" evidence="1">
    <location>
        <begin position="438"/>
        <end position="457"/>
    </location>
</feature>
<reference evidence="4" key="1">
    <citation type="journal article" date="2014" name="Int. J. Syst. Evol. Microbiol.">
        <title>Complete genome sequence of Corynebacterium casei LMG S-19264T (=DSM 44701T), isolated from a smear-ripened cheese.</title>
        <authorList>
            <consortium name="US DOE Joint Genome Institute (JGI-PGF)"/>
            <person name="Walter F."/>
            <person name="Albersmeier A."/>
            <person name="Kalinowski J."/>
            <person name="Ruckert C."/>
        </authorList>
    </citation>
    <scope>NUCLEOTIDE SEQUENCE</scope>
    <source>
        <strain evidence="4">NBRC 112290</strain>
    </source>
</reference>
<proteinExistence type="predicted"/>
<dbReference type="EMBL" id="BSUM01000001">
    <property type="protein sequence ID" value="GMA30073.1"/>
    <property type="molecule type" value="Genomic_DNA"/>
</dbReference>
<dbReference type="RefSeq" id="WP_284248508.1">
    <property type="nucleotide sequence ID" value="NZ_BSUM01000001.1"/>
</dbReference>
<dbReference type="InterPro" id="IPR003615">
    <property type="entry name" value="HNH_nuc"/>
</dbReference>
<sequence length="716" mass="73566">MFDGGVAAWDLGRRAESPAAVREHLGLGAPDDGGAPQELLERLAQLTEYARLRSLDSAALVETIAALAGVEAWAAAAQRDAAAALEARQPVVERERRRSGRVEMRGSAADSIAMRLGISRHRAARLVGEGRLYEDVLHPVGTALAQGRIDAGKASVFAEVLVDAEPEVSFAVCEQVLPDAPGLAHQELRARVQAVVVQVDPGAARERAVRATARRRLESVRLLPDGQASVRLVAPLMDVASVHAMAEAAARAARAAGDARTLDQLRADAVVAVAADALAAGRIDVCGRAGGQGDDGAAHVGQAPTLGSPAPGAPALGSPALRAPALGVTASSPGGATAGASAEPPLVRPATPTVPPTPDEADPAPASSSRSAFGSVPASGSTLVSAPDPASAPAWASTPEPELFTVPSQALPAVRRLARDARRRSRRRSRDVASERGAPPPASGSPTAAQPPPPPPARSLAESILDPRLEAPPPFVPFGGTTSRLTLQLSDAHLATPDAHPCAADAYAWEFSPAALVDDAANPYDTFEAPTSCRLGVDVPAVLGLGPLDPVTARALAVDPPSHLTVSVTPVAAGPDHDDGRTVEVTDGRTVEVTDGGGSAAGRAGYVPGAALAREVRVMHPTCVAPSCTVLASACDLDHVTPWPAGHTTAANLRPLCRHHHLVKTHLGHELTLDATGAALWRTPEGHRYRREIGGVSTLVETPDTTRPATRPRGAA</sequence>
<comment type="caution">
    <text evidence="4">The sequence shown here is derived from an EMBL/GenBank/DDBJ whole genome shotgun (WGS) entry which is preliminary data.</text>
</comment>
<reference evidence="4" key="2">
    <citation type="submission" date="2023-02" db="EMBL/GenBank/DDBJ databases">
        <authorList>
            <person name="Sun Q."/>
            <person name="Mori K."/>
        </authorList>
    </citation>
    <scope>NUCLEOTIDE SEQUENCE</scope>
    <source>
        <strain evidence="4">NBRC 112290</strain>
    </source>
</reference>
<evidence type="ECO:0000313" key="3">
    <source>
        <dbReference type="EMBL" id="GMA30073.1"/>
    </source>
</evidence>
<evidence type="ECO:0000313" key="4">
    <source>
        <dbReference type="EMBL" id="GMA33572.1"/>
    </source>
</evidence>
<dbReference type="Pfam" id="PF02720">
    <property type="entry name" value="DUF222"/>
    <property type="match status" value="1"/>
</dbReference>
<protein>
    <recommendedName>
        <fullName evidence="2">HNH nuclease domain-containing protein</fullName>
    </recommendedName>
</protein>
<feature type="compositionally biased region" description="Low complexity" evidence="1">
    <location>
        <begin position="363"/>
        <end position="399"/>
    </location>
</feature>
<dbReference type="CDD" id="cd00085">
    <property type="entry name" value="HNHc"/>
    <property type="match status" value="1"/>
</dbReference>
<feature type="domain" description="HNH nuclease" evidence="2">
    <location>
        <begin position="611"/>
        <end position="662"/>
    </location>
</feature>
<dbReference type="InterPro" id="IPR003870">
    <property type="entry name" value="DUF222"/>
</dbReference>
<evidence type="ECO:0000313" key="5">
    <source>
        <dbReference type="Proteomes" id="UP001157161"/>
    </source>
</evidence>
<dbReference type="Proteomes" id="UP001157161">
    <property type="component" value="Unassembled WGS sequence"/>
</dbReference>
<evidence type="ECO:0000256" key="1">
    <source>
        <dbReference type="SAM" id="MobiDB-lite"/>
    </source>
</evidence>
<feature type="region of interest" description="Disordered" evidence="1">
    <location>
        <begin position="415"/>
        <end position="460"/>
    </location>
</feature>
<dbReference type="AlphaFoldDB" id="A0AA37XHQ1"/>
<gene>
    <name evidence="3" type="ORF">GCM10025875_00650</name>
    <name evidence="4" type="ORF">GCM10025875_35640</name>
</gene>
<dbReference type="SMART" id="SM00507">
    <property type="entry name" value="HNHc"/>
    <property type="match status" value="1"/>
</dbReference>